<proteinExistence type="predicted"/>
<dbReference type="EMBL" id="JBHSOD010000020">
    <property type="protein sequence ID" value="MFC5886771.1"/>
    <property type="molecule type" value="Genomic_DNA"/>
</dbReference>
<dbReference type="Proteomes" id="UP001596067">
    <property type="component" value="Unassembled WGS sequence"/>
</dbReference>
<comment type="caution">
    <text evidence="1">The sequence shown here is derived from an EMBL/GenBank/DDBJ whole genome shotgun (WGS) entry which is preliminary data.</text>
</comment>
<gene>
    <name evidence="1" type="ORF">ACFP0N_17535</name>
</gene>
<sequence>MEQRLELAVARVEWCEGELARLRTAVADEANLRLRALESLGVEVDRTADRLDRDVRARTVEGLSGEAFGLWLAGAGTVLQIWGTWIGD</sequence>
<protein>
    <submittedName>
        <fullName evidence="1">Uncharacterized protein</fullName>
    </submittedName>
</protein>
<dbReference type="RefSeq" id="WP_345330673.1">
    <property type="nucleotide sequence ID" value="NZ_BAAAVH010000123.1"/>
</dbReference>
<evidence type="ECO:0000313" key="2">
    <source>
        <dbReference type="Proteomes" id="UP001596067"/>
    </source>
</evidence>
<accession>A0ABW1EXD0</accession>
<reference evidence="2" key="1">
    <citation type="journal article" date="2019" name="Int. J. Syst. Evol. Microbiol.">
        <title>The Global Catalogue of Microorganisms (GCM) 10K type strain sequencing project: providing services to taxonomists for standard genome sequencing and annotation.</title>
        <authorList>
            <consortium name="The Broad Institute Genomics Platform"/>
            <consortium name="The Broad Institute Genome Sequencing Center for Infectious Disease"/>
            <person name="Wu L."/>
            <person name="Ma J."/>
        </authorList>
    </citation>
    <scope>NUCLEOTIDE SEQUENCE [LARGE SCALE GENOMIC DNA]</scope>
    <source>
        <strain evidence="2">CGMCC 4.1469</strain>
    </source>
</reference>
<name>A0ABW1EXD0_9ACTN</name>
<organism evidence="1 2">
    <name type="scientific">Kitasatospora aburaviensis</name>
    <dbReference type="NCBI Taxonomy" id="67265"/>
    <lineage>
        <taxon>Bacteria</taxon>
        <taxon>Bacillati</taxon>
        <taxon>Actinomycetota</taxon>
        <taxon>Actinomycetes</taxon>
        <taxon>Kitasatosporales</taxon>
        <taxon>Streptomycetaceae</taxon>
        <taxon>Kitasatospora</taxon>
    </lineage>
</organism>
<evidence type="ECO:0000313" key="1">
    <source>
        <dbReference type="EMBL" id="MFC5886771.1"/>
    </source>
</evidence>
<keyword evidence="2" id="KW-1185">Reference proteome</keyword>